<dbReference type="InterPro" id="IPR041712">
    <property type="entry name" value="DHPS-like_MBL-fold"/>
</dbReference>
<sequence>MKLTILADNNTSIDKYYLGEPAFCVYVEAYGQKILFDTGYSDVFLQNAKKAGIDLSQAGYVVLSHGHNDHTGGLKYFKEIVKESKPFLVACPEAFKQRYDCDGEFGCPVSKQEIEKYFTPVYTKEPYFISSNIAFLGRIKRQNDFEAQSPVGFNKETKEPDFVPDDSALAINTQKGIVILTGCSHSGIVNICRYAQEIFQTERIHSIIGGLHLINAPKKQLELTFNYLKSLNLEALYPCHCTGFKAQCMLSSLKPFRECSSGLVINFDFAI</sequence>
<dbReference type="GO" id="GO:0016740">
    <property type="term" value="F:transferase activity"/>
    <property type="evidence" value="ECO:0007669"/>
    <property type="project" value="TreeGrafter"/>
</dbReference>
<evidence type="ECO:0000259" key="1">
    <source>
        <dbReference type="SMART" id="SM00849"/>
    </source>
</evidence>
<dbReference type="PANTHER" id="PTHR13754:SF18">
    <property type="entry name" value="7,8-DIHYDROPTERIN-6-METHYL-4-(BETA-D-RIBOFURANOSYL)-AMINOBENZENE-5'-PHOSPHATE SYNTHASE"/>
    <property type="match status" value="1"/>
</dbReference>
<gene>
    <name evidence="2" type="ORF">IAD26_00120</name>
</gene>
<dbReference type="SUPFAM" id="SSF56281">
    <property type="entry name" value="Metallo-hydrolase/oxidoreductase"/>
    <property type="match status" value="1"/>
</dbReference>
<dbReference type="AlphaFoldDB" id="A0A9D1MY07"/>
<dbReference type="InterPro" id="IPR036866">
    <property type="entry name" value="RibonucZ/Hydroxyglut_hydro"/>
</dbReference>
<name>A0A9D1MY07_9CLOT</name>
<dbReference type="Pfam" id="PF00753">
    <property type="entry name" value="Lactamase_B"/>
    <property type="match status" value="1"/>
</dbReference>
<organism evidence="2 3">
    <name type="scientific">Candidatus Limenecus avicola</name>
    <dbReference type="NCBI Taxonomy" id="2840847"/>
    <lineage>
        <taxon>Bacteria</taxon>
        <taxon>Bacillati</taxon>
        <taxon>Bacillota</taxon>
        <taxon>Clostridia</taxon>
        <taxon>Eubacteriales</taxon>
        <taxon>Clostridiaceae</taxon>
        <taxon>Clostridiaceae incertae sedis</taxon>
        <taxon>Candidatus Limenecus</taxon>
    </lineage>
</organism>
<proteinExistence type="predicted"/>
<dbReference type="Proteomes" id="UP000886748">
    <property type="component" value="Unassembled WGS sequence"/>
</dbReference>
<dbReference type="PANTHER" id="PTHR13754">
    <property type="entry name" value="METALLO-BETA-LACTAMASE SUPERFAMILY PROTEIN"/>
    <property type="match status" value="1"/>
</dbReference>
<protein>
    <submittedName>
        <fullName evidence="2">MBL fold metallo-hydrolase</fullName>
    </submittedName>
</protein>
<dbReference type="Gene3D" id="3.60.15.10">
    <property type="entry name" value="Ribonuclease Z/Hydroxyacylglutathione hydrolase-like"/>
    <property type="match status" value="1"/>
</dbReference>
<evidence type="ECO:0000313" key="2">
    <source>
        <dbReference type="EMBL" id="HIU91515.1"/>
    </source>
</evidence>
<reference evidence="2" key="2">
    <citation type="journal article" date="2021" name="PeerJ">
        <title>Extensive microbial diversity within the chicken gut microbiome revealed by metagenomics and culture.</title>
        <authorList>
            <person name="Gilroy R."/>
            <person name="Ravi A."/>
            <person name="Getino M."/>
            <person name="Pursley I."/>
            <person name="Horton D.L."/>
            <person name="Alikhan N.F."/>
            <person name="Baker D."/>
            <person name="Gharbi K."/>
            <person name="Hall N."/>
            <person name="Watson M."/>
            <person name="Adriaenssens E.M."/>
            <person name="Foster-Nyarko E."/>
            <person name="Jarju S."/>
            <person name="Secka A."/>
            <person name="Antonio M."/>
            <person name="Oren A."/>
            <person name="Chaudhuri R.R."/>
            <person name="La Ragione R."/>
            <person name="Hildebrand F."/>
            <person name="Pallen M.J."/>
        </authorList>
    </citation>
    <scope>NUCLEOTIDE SEQUENCE</scope>
    <source>
        <strain evidence="2">CHK154-7741</strain>
    </source>
</reference>
<evidence type="ECO:0000313" key="3">
    <source>
        <dbReference type="Proteomes" id="UP000886748"/>
    </source>
</evidence>
<dbReference type="CDD" id="cd07713">
    <property type="entry name" value="DHPS-like_MBL-fold"/>
    <property type="match status" value="1"/>
</dbReference>
<comment type="caution">
    <text evidence="2">The sequence shown here is derived from an EMBL/GenBank/DDBJ whole genome shotgun (WGS) entry which is preliminary data.</text>
</comment>
<accession>A0A9D1MY07</accession>
<dbReference type="InterPro" id="IPR052926">
    <property type="entry name" value="Metallo-beta-lactamase_dom"/>
</dbReference>
<dbReference type="SMART" id="SM00849">
    <property type="entry name" value="Lactamase_B"/>
    <property type="match status" value="1"/>
</dbReference>
<dbReference type="EMBL" id="DVOD01000002">
    <property type="protein sequence ID" value="HIU91515.1"/>
    <property type="molecule type" value="Genomic_DNA"/>
</dbReference>
<reference evidence="2" key="1">
    <citation type="submission" date="2020-10" db="EMBL/GenBank/DDBJ databases">
        <authorList>
            <person name="Gilroy R."/>
        </authorList>
    </citation>
    <scope>NUCLEOTIDE SEQUENCE</scope>
    <source>
        <strain evidence="2">CHK154-7741</strain>
    </source>
</reference>
<dbReference type="InterPro" id="IPR001279">
    <property type="entry name" value="Metallo-B-lactamas"/>
</dbReference>
<feature type="domain" description="Metallo-beta-lactamase" evidence="1">
    <location>
        <begin position="21"/>
        <end position="240"/>
    </location>
</feature>